<evidence type="ECO:0000313" key="6">
    <source>
        <dbReference type="Proteomes" id="UP001164714"/>
    </source>
</evidence>
<evidence type="ECO:0000259" key="4">
    <source>
        <dbReference type="Pfam" id="PF00171"/>
    </source>
</evidence>
<evidence type="ECO:0000256" key="3">
    <source>
        <dbReference type="ARBA" id="ARBA00023027"/>
    </source>
</evidence>
<dbReference type="PANTHER" id="PTHR43866">
    <property type="entry name" value="MALONATE-SEMIALDEHYDE DEHYDROGENASE"/>
    <property type="match status" value="1"/>
</dbReference>
<evidence type="ECO:0000256" key="1">
    <source>
        <dbReference type="ARBA" id="ARBA00013048"/>
    </source>
</evidence>
<dbReference type="InterPro" id="IPR016163">
    <property type="entry name" value="Ald_DH_C"/>
</dbReference>
<dbReference type="Gene3D" id="3.40.309.10">
    <property type="entry name" value="Aldehyde Dehydrogenase, Chain A, domain 2"/>
    <property type="match status" value="1"/>
</dbReference>
<organism evidence="5 6">
    <name type="scientific">Aerococcus urinaeequi</name>
    <dbReference type="NCBI Taxonomy" id="51665"/>
    <lineage>
        <taxon>Bacteria</taxon>
        <taxon>Bacillati</taxon>
        <taxon>Bacillota</taxon>
        <taxon>Bacilli</taxon>
        <taxon>Lactobacillales</taxon>
        <taxon>Aerococcaceae</taxon>
        <taxon>Aerococcus</taxon>
    </lineage>
</organism>
<name>A0AA47G8S2_9LACT</name>
<dbReference type="EMBL" id="CP114063">
    <property type="protein sequence ID" value="WAT24392.1"/>
    <property type="molecule type" value="Genomic_DNA"/>
</dbReference>
<dbReference type="InterPro" id="IPR010061">
    <property type="entry name" value="MeMal-semiAld_DH"/>
</dbReference>
<proteinExistence type="predicted"/>
<dbReference type="GO" id="GO:0004491">
    <property type="term" value="F:methylmalonate-semialdehyde dehydrogenase (acylating, NAD) activity"/>
    <property type="evidence" value="ECO:0007669"/>
    <property type="project" value="UniProtKB-EC"/>
</dbReference>
<dbReference type="PANTHER" id="PTHR43866:SF4">
    <property type="entry name" value="MALONATE-SEMIALDEHYDE DEHYDROGENASE"/>
    <property type="match status" value="1"/>
</dbReference>
<reference evidence="5" key="1">
    <citation type="submission" date="2022-12" db="EMBL/GenBank/DDBJ databases">
        <title>Whole genome sequence analysis of a duck derived balloon bacteium Aerococcus urinaeequi henan2020.</title>
        <authorList>
            <person name="Zhang H."/>
            <person name="Qiao H.X."/>
            <person name="Bian C.Z."/>
            <person name="Shu J.C."/>
        </authorList>
    </citation>
    <scope>NUCLEOTIDE SEQUENCE</scope>
    <source>
        <strain evidence="5">2020-HN-1</strain>
    </source>
</reference>
<dbReference type="GO" id="GO:0006210">
    <property type="term" value="P:thymine catabolic process"/>
    <property type="evidence" value="ECO:0007669"/>
    <property type="project" value="TreeGrafter"/>
</dbReference>
<dbReference type="NCBIfam" id="TIGR01722">
    <property type="entry name" value="MMSDH"/>
    <property type="match status" value="1"/>
</dbReference>
<keyword evidence="3" id="KW-0520">NAD</keyword>
<dbReference type="InterPro" id="IPR015590">
    <property type="entry name" value="Aldehyde_DH_dom"/>
</dbReference>
<dbReference type="PROSITE" id="PS00070">
    <property type="entry name" value="ALDEHYDE_DEHYDR_CYS"/>
    <property type="match status" value="1"/>
</dbReference>
<evidence type="ECO:0000313" key="5">
    <source>
        <dbReference type="EMBL" id="WAT24392.1"/>
    </source>
</evidence>
<dbReference type="CDD" id="cd07085">
    <property type="entry name" value="ALDH_F6_MMSDH"/>
    <property type="match status" value="1"/>
</dbReference>
<dbReference type="Gene3D" id="3.40.605.10">
    <property type="entry name" value="Aldehyde Dehydrogenase, Chain A, domain 1"/>
    <property type="match status" value="1"/>
</dbReference>
<accession>A0AA47G8S2</accession>
<dbReference type="GO" id="GO:0006574">
    <property type="term" value="P:L-valine catabolic process"/>
    <property type="evidence" value="ECO:0007669"/>
    <property type="project" value="TreeGrafter"/>
</dbReference>
<dbReference type="FunFam" id="3.40.309.10:FF:000002">
    <property type="entry name" value="Methylmalonate-semialdehyde dehydrogenase (Acylating)"/>
    <property type="match status" value="1"/>
</dbReference>
<dbReference type="InterPro" id="IPR016160">
    <property type="entry name" value="Ald_DH_CS_CYS"/>
</dbReference>
<dbReference type="Proteomes" id="UP001164714">
    <property type="component" value="Chromosome"/>
</dbReference>
<evidence type="ECO:0000256" key="2">
    <source>
        <dbReference type="ARBA" id="ARBA00023002"/>
    </source>
</evidence>
<keyword evidence="2" id="KW-0560">Oxidoreductase</keyword>
<dbReference type="FunFam" id="3.40.605.10:FF:000003">
    <property type="entry name" value="Methylmalonate-semialdehyde dehydrogenase [acylating]"/>
    <property type="match status" value="1"/>
</dbReference>
<sequence>MVNVKTLKNYINGEWVESKTTEFEEVVNPATEEVIAKVPLSTRAELDEAAEVAQEAFKTWSKISVPKRGKYFFRLQQLLENNREELARLVTLENGKTLSDAKGEVGRGIENVEHASAIVNLMMGDTIANAATDVEVSSYKYPIGVVGGITPFNFPMMVPFWMFPMALAAGNTVILKPSEKTPLLMEKVVNLVEEAGFPKGVFNVVYGAHDIVNGILQNPIIKAVSFVGSEPVGRYVYQEGTKHMKRVQALTGAKNHTIVLNDADLDDAMPKIMGGAFGSAGQRCMAASVLAVEDGIYDEFMERLVSEAKDIQVGDGMDDTTFLGPVIRKENQQRTFDYITKGEEAGAKVTLDGRENIPEKGFFVGPTILENVTTDMDVWKDEIFAPFVSVIRVKDLREAVEVTNEHALANGACLFSNDARSIRYFRENIDAGMLGINLGVPAPIAWFPFSGWKDSFYGDLHVNGKDGLEFYTHVKTVTAQYRTNKI</sequence>
<dbReference type="AlphaFoldDB" id="A0AA47G8S2"/>
<dbReference type="Pfam" id="PF00171">
    <property type="entry name" value="Aldedh"/>
    <property type="match status" value="1"/>
</dbReference>
<protein>
    <recommendedName>
        <fullName evidence="1">methylmalonate-semialdehyde dehydrogenase (CoA acylating)</fullName>
        <ecNumber evidence="1">1.2.1.27</ecNumber>
    </recommendedName>
</protein>
<dbReference type="InterPro" id="IPR016162">
    <property type="entry name" value="Ald_DH_N"/>
</dbReference>
<dbReference type="InterPro" id="IPR016161">
    <property type="entry name" value="Ald_DH/histidinol_DH"/>
</dbReference>
<dbReference type="SUPFAM" id="SSF53720">
    <property type="entry name" value="ALDH-like"/>
    <property type="match status" value="1"/>
</dbReference>
<dbReference type="EC" id="1.2.1.27" evidence="1"/>
<feature type="domain" description="Aldehyde dehydrogenase" evidence="4">
    <location>
        <begin position="15"/>
        <end position="477"/>
    </location>
</feature>
<gene>
    <name evidence="5" type="ORF">OZ415_09165</name>
</gene>
<dbReference type="RefSeq" id="WP_016898023.1">
    <property type="nucleotide sequence ID" value="NZ_CP114063.1"/>
</dbReference>